<keyword evidence="3" id="KW-1185">Reference proteome</keyword>
<dbReference type="Pfam" id="PF06983">
    <property type="entry name" value="3-dmu-9_3-mt"/>
    <property type="match status" value="1"/>
</dbReference>
<name>A0A6G4U9K3_9ACTN</name>
<feature type="domain" description="PhnB-like" evidence="1">
    <location>
        <begin position="3"/>
        <end position="120"/>
    </location>
</feature>
<dbReference type="Proteomes" id="UP000481583">
    <property type="component" value="Unassembled WGS sequence"/>
</dbReference>
<evidence type="ECO:0000313" key="2">
    <source>
        <dbReference type="EMBL" id="NGN68909.1"/>
    </source>
</evidence>
<dbReference type="InterPro" id="IPR029068">
    <property type="entry name" value="Glyas_Bleomycin-R_OHBP_Dase"/>
</dbReference>
<proteinExistence type="predicted"/>
<dbReference type="EMBL" id="JAAKZV010000241">
    <property type="protein sequence ID" value="NGN68909.1"/>
    <property type="molecule type" value="Genomic_DNA"/>
</dbReference>
<dbReference type="PANTHER" id="PTHR33990:SF2">
    <property type="entry name" value="PHNB-LIKE DOMAIN-CONTAINING PROTEIN"/>
    <property type="match status" value="1"/>
</dbReference>
<accession>A0A6G4U9K3</accession>
<dbReference type="RefSeq" id="WP_165243312.1">
    <property type="nucleotide sequence ID" value="NZ_JAAKZV010000241.1"/>
</dbReference>
<dbReference type="InterPro" id="IPR028973">
    <property type="entry name" value="PhnB-like"/>
</dbReference>
<organism evidence="2 3">
    <name type="scientific">Streptomyces coryli</name>
    <dbReference type="NCBI Taxonomy" id="1128680"/>
    <lineage>
        <taxon>Bacteria</taxon>
        <taxon>Bacillati</taxon>
        <taxon>Actinomycetota</taxon>
        <taxon>Actinomycetes</taxon>
        <taxon>Kitasatosporales</taxon>
        <taxon>Streptomycetaceae</taxon>
        <taxon>Streptomyces</taxon>
    </lineage>
</organism>
<gene>
    <name evidence="2" type="ORF">G5C51_34075</name>
</gene>
<reference evidence="2 3" key="1">
    <citation type="submission" date="2020-02" db="EMBL/GenBank/DDBJ databases">
        <title>Whole-genome analyses of novel actinobacteria.</title>
        <authorList>
            <person name="Sahin N."/>
        </authorList>
    </citation>
    <scope>NUCLEOTIDE SEQUENCE [LARGE SCALE GENOMIC DNA]</scope>
    <source>
        <strain evidence="2 3">A7024</strain>
    </source>
</reference>
<evidence type="ECO:0000313" key="3">
    <source>
        <dbReference type="Proteomes" id="UP000481583"/>
    </source>
</evidence>
<evidence type="ECO:0000259" key="1">
    <source>
        <dbReference type="Pfam" id="PF06983"/>
    </source>
</evidence>
<sequence length="162" mass="17422">MPKITPCLWFDGQAKEAAEFYTSVFPNSKITDIQYANKAISEVGGTPGDVLVVLFDLDGQSYMGLNGGPQFTFTEAISLSIDVGGQDEVDDMTAKLTAGGGEEGPCGWVKDKFGLSWQVVPQRLNDLTNDPDPERAERATAAMLKMKKIDIQAIEDAADGKA</sequence>
<dbReference type="PANTHER" id="PTHR33990">
    <property type="entry name" value="PROTEIN YJDN-RELATED"/>
    <property type="match status" value="1"/>
</dbReference>
<dbReference type="PIRSF" id="PIRSF021700">
    <property type="entry name" value="3_dmu_93_MTrfase"/>
    <property type="match status" value="1"/>
</dbReference>
<dbReference type="AlphaFoldDB" id="A0A6G4U9K3"/>
<dbReference type="CDD" id="cd06588">
    <property type="entry name" value="PhnB_like"/>
    <property type="match status" value="1"/>
</dbReference>
<comment type="caution">
    <text evidence="2">The sequence shown here is derived from an EMBL/GenBank/DDBJ whole genome shotgun (WGS) entry which is preliminary data.</text>
</comment>
<dbReference type="SUPFAM" id="SSF54593">
    <property type="entry name" value="Glyoxalase/Bleomycin resistance protein/Dihydroxybiphenyl dioxygenase"/>
    <property type="match status" value="1"/>
</dbReference>
<protein>
    <submittedName>
        <fullName evidence="2">VOC family protein</fullName>
    </submittedName>
</protein>
<dbReference type="Gene3D" id="3.10.180.10">
    <property type="entry name" value="2,3-Dihydroxybiphenyl 1,2-Dioxygenase, domain 1"/>
    <property type="match status" value="1"/>
</dbReference>
<dbReference type="InterPro" id="IPR009725">
    <property type="entry name" value="3_dmu_93_MTrfase"/>
</dbReference>